<dbReference type="Pfam" id="PF04055">
    <property type="entry name" value="Radical_SAM"/>
    <property type="match status" value="1"/>
</dbReference>
<dbReference type="PANTHER" id="PTHR43432">
    <property type="entry name" value="SLR0285 PROTEIN"/>
    <property type="match status" value="1"/>
</dbReference>
<dbReference type="OrthoDB" id="9785699at2"/>
<evidence type="ECO:0000256" key="2">
    <source>
        <dbReference type="ARBA" id="ARBA00023004"/>
    </source>
</evidence>
<dbReference type="InterPro" id="IPR007197">
    <property type="entry name" value="rSAM"/>
</dbReference>
<dbReference type="SFLD" id="SFLDS00029">
    <property type="entry name" value="Radical_SAM"/>
    <property type="match status" value="1"/>
</dbReference>
<accession>A0A4R4EQV1</accession>
<reference evidence="5 6" key="1">
    <citation type="submission" date="2019-03" db="EMBL/GenBank/DDBJ databases">
        <authorList>
            <person name="Kim M.K.M."/>
        </authorList>
    </citation>
    <scope>NUCLEOTIDE SEQUENCE [LARGE SCALE GENOMIC DNA]</scope>
    <source>
        <strain evidence="5 6">18JY21-1</strain>
    </source>
</reference>
<evidence type="ECO:0000259" key="4">
    <source>
        <dbReference type="PROSITE" id="PS51918"/>
    </source>
</evidence>
<dbReference type="Proteomes" id="UP000295418">
    <property type="component" value="Unassembled WGS sequence"/>
</dbReference>
<gene>
    <name evidence="5" type="ORF">E0485_01595</name>
</gene>
<dbReference type="RefSeq" id="WP_132415860.1">
    <property type="nucleotide sequence ID" value="NZ_SKFG01000001.1"/>
</dbReference>
<keyword evidence="1" id="KW-0479">Metal-binding</keyword>
<keyword evidence="2" id="KW-0408">Iron</keyword>
<dbReference type="SFLD" id="SFLDG01084">
    <property type="entry name" value="Uncharacterised_Radical_SAM_Su"/>
    <property type="match status" value="1"/>
</dbReference>
<evidence type="ECO:0000313" key="6">
    <source>
        <dbReference type="Proteomes" id="UP000295418"/>
    </source>
</evidence>
<dbReference type="GO" id="GO:0046872">
    <property type="term" value="F:metal ion binding"/>
    <property type="evidence" value="ECO:0007669"/>
    <property type="project" value="UniProtKB-KW"/>
</dbReference>
<evidence type="ECO:0000256" key="3">
    <source>
        <dbReference type="ARBA" id="ARBA00023014"/>
    </source>
</evidence>
<evidence type="ECO:0000313" key="5">
    <source>
        <dbReference type="EMBL" id="TCZ81001.1"/>
    </source>
</evidence>
<protein>
    <submittedName>
        <fullName evidence="5">Radical SAM protein</fullName>
    </submittedName>
</protein>
<name>A0A4R4EQV1_9BACL</name>
<dbReference type="GO" id="GO:0051536">
    <property type="term" value="F:iron-sulfur cluster binding"/>
    <property type="evidence" value="ECO:0007669"/>
    <property type="project" value="UniProtKB-KW"/>
</dbReference>
<dbReference type="InterPro" id="IPR040086">
    <property type="entry name" value="MJ0683-like"/>
</dbReference>
<dbReference type="GO" id="GO:0003824">
    <property type="term" value="F:catalytic activity"/>
    <property type="evidence" value="ECO:0007669"/>
    <property type="project" value="InterPro"/>
</dbReference>
<evidence type="ECO:0000256" key="1">
    <source>
        <dbReference type="ARBA" id="ARBA00022723"/>
    </source>
</evidence>
<dbReference type="PROSITE" id="PS51918">
    <property type="entry name" value="RADICAL_SAM"/>
    <property type="match status" value="1"/>
</dbReference>
<dbReference type="CDD" id="cd01335">
    <property type="entry name" value="Radical_SAM"/>
    <property type="match status" value="1"/>
</dbReference>
<proteinExistence type="predicted"/>
<dbReference type="PANTHER" id="PTHR43432:SF3">
    <property type="entry name" value="SLR0285 PROTEIN"/>
    <property type="match status" value="1"/>
</dbReference>
<dbReference type="Gene3D" id="3.80.30.30">
    <property type="match status" value="1"/>
</dbReference>
<keyword evidence="6" id="KW-1185">Reference proteome</keyword>
<dbReference type="InterPro" id="IPR058240">
    <property type="entry name" value="rSAM_sf"/>
</dbReference>
<organism evidence="5 6">
    <name type="scientific">Paenibacillus albiflavus</name>
    <dbReference type="NCBI Taxonomy" id="2545760"/>
    <lineage>
        <taxon>Bacteria</taxon>
        <taxon>Bacillati</taxon>
        <taxon>Bacillota</taxon>
        <taxon>Bacilli</taxon>
        <taxon>Bacillales</taxon>
        <taxon>Paenibacillaceae</taxon>
        <taxon>Paenibacillus</taxon>
    </lineage>
</organism>
<dbReference type="SUPFAM" id="SSF102114">
    <property type="entry name" value="Radical SAM enzymes"/>
    <property type="match status" value="1"/>
</dbReference>
<dbReference type="AlphaFoldDB" id="A0A4R4EQV1"/>
<comment type="caution">
    <text evidence="5">The sequence shown here is derived from an EMBL/GenBank/DDBJ whole genome shotgun (WGS) entry which is preliminary data.</text>
</comment>
<sequence length="272" mass="31184">MSIYTKVSSPKTILTSTGGFLSGYTHSLNPYVGCAFSCSYCYVRRLPVALFRKQEWGTWVDLKAGAAELLRKEIRSLRRREQPIRIFMSSSTDPYQPVEYKEKITRSLLEVMIEEMPDFLFVQTRSPLVTRDMDLFLRLKDRIRISVTVETDLEDVRRIMAPASPPLAARLHALKQLTEAGLPTQVAVAPVLPSSDRFGSILAQVTNRVCIDDFFMGDGSNGRRTKQLQIEELYKQHDLDEWYDPNAYKKVYEQMKAYFSPDNIKISTEGFS</sequence>
<feature type="domain" description="Radical SAM core" evidence="4">
    <location>
        <begin position="20"/>
        <end position="262"/>
    </location>
</feature>
<keyword evidence="3" id="KW-0411">Iron-sulfur</keyword>
<dbReference type="EMBL" id="SKFG01000001">
    <property type="protein sequence ID" value="TCZ81001.1"/>
    <property type="molecule type" value="Genomic_DNA"/>
</dbReference>